<keyword evidence="3" id="KW-1185">Reference proteome</keyword>
<protein>
    <submittedName>
        <fullName evidence="2">DUF4386 domain-containing protein</fullName>
    </submittedName>
</protein>
<keyword evidence="1" id="KW-1133">Transmembrane helix</keyword>
<dbReference type="Proteomes" id="UP000321533">
    <property type="component" value="Chromosome"/>
</dbReference>
<dbReference type="EMBL" id="CP042435">
    <property type="protein sequence ID" value="QEC68329.1"/>
    <property type="molecule type" value="Genomic_DNA"/>
</dbReference>
<dbReference type="RefSeq" id="WP_147190224.1">
    <property type="nucleotide sequence ID" value="NZ_CP042435.1"/>
</dbReference>
<proteinExistence type="predicted"/>
<evidence type="ECO:0000313" key="3">
    <source>
        <dbReference type="Proteomes" id="UP000321533"/>
    </source>
</evidence>
<reference evidence="2 3" key="1">
    <citation type="journal article" date="2016" name="Int. J. Syst. Evol. Microbiol.">
        <title>Panacibacter ginsenosidivorans gen. nov., sp. nov., with ginsenoside converting activity isolated from soil of a ginseng field.</title>
        <authorList>
            <person name="Siddiqi M.Z."/>
            <person name="Muhammad Shafi S."/>
            <person name="Choi K.D."/>
            <person name="Im W.T."/>
        </authorList>
    </citation>
    <scope>NUCLEOTIDE SEQUENCE [LARGE SCALE GENOMIC DNA]</scope>
    <source>
        <strain evidence="2 3">Gsoil1550</strain>
    </source>
</reference>
<keyword evidence="1" id="KW-0472">Membrane</keyword>
<dbReference type="OrthoDB" id="1160166at2"/>
<name>A0A5B8VAN6_9BACT</name>
<organism evidence="2 3">
    <name type="scientific">Panacibacter ginsenosidivorans</name>
    <dbReference type="NCBI Taxonomy" id="1813871"/>
    <lineage>
        <taxon>Bacteria</taxon>
        <taxon>Pseudomonadati</taxon>
        <taxon>Bacteroidota</taxon>
        <taxon>Chitinophagia</taxon>
        <taxon>Chitinophagales</taxon>
        <taxon>Chitinophagaceae</taxon>
        <taxon>Panacibacter</taxon>
    </lineage>
</organism>
<dbReference type="KEGG" id="pgin:FRZ67_13845"/>
<evidence type="ECO:0000256" key="1">
    <source>
        <dbReference type="SAM" id="Phobius"/>
    </source>
</evidence>
<accession>A0A5B8VAN6</accession>
<dbReference type="InterPro" id="IPR025495">
    <property type="entry name" value="DUF4386"/>
</dbReference>
<feature type="transmembrane region" description="Helical" evidence="1">
    <location>
        <begin position="172"/>
        <end position="190"/>
    </location>
</feature>
<gene>
    <name evidence="2" type="ORF">FRZ67_13845</name>
</gene>
<feature type="transmembrane region" description="Helical" evidence="1">
    <location>
        <begin position="12"/>
        <end position="30"/>
    </location>
</feature>
<dbReference type="AlphaFoldDB" id="A0A5B8VAN6"/>
<feature type="transmembrane region" description="Helical" evidence="1">
    <location>
        <begin position="62"/>
        <end position="79"/>
    </location>
</feature>
<dbReference type="Pfam" id="PF14329">
    <property type="entry name" value="DUF4386"/>
    <property type="match status" value="1"/>
</dbReference>
<feature type="transmembrane region" description="Helical" evidence="1">
    <location>
        <begin position="91"/>
        <end position="113"/>
    </location>
</feature>
<feature type="transmembrane region" description="Helical" evidence="1">
    <location>
        <begin position="196"/>
        <end position="217"/>
    </location>
</feature>
<keyword evidence="1" id="KW-0812">Transmembrane</keyword>
<sequence length="230" mass="25335">MSTSVNKTARIGGILYLIIIAAGFYGEMFVRSKLIVSGNAAATANNIITSQLLWRSGIATDLLMHICDIPLMLIFYLLLKPVDKNLALMSLLFNLIQTAVLVVNKLSLIVALFPLSSRDYLKSFDAQQLYTLAYLSIKAHGYGFGLGLMFFGCTCLIMGYLIFKSGYLPKTIGVLMQIAGVCYLANIFAPESSDKIFPAILLPPFIAELSLCLWLIFKGVNIAVWEKQLT</sequence>
<evidence type="ECO:0000313" key="2">
    <source>
        <dbReference type="EMBL" id="QEC68329.1"/>
    </source>
</evidence>
<feature type="transmembrane region" description="Helical" evidence="1">
    <location>
        <begin position="142"/>
        <end position="163"/>
    </location>
</feature>